<organism evidence="1 2">
    <name type="scientific">Streptomyces cylindrosporus</name>
    <dbReference type="NCBI Taxonomy" id="2927583"/>
    <lineage>
        <taxon>Bacteria</taxon>
        <taxon>Bacillati</taxon>
        <taxon>Actinomycetota</taxon>
        <taxon>Actinomycetes</taxon>
        <taxon>Kitasatosporales</taxon>
        <taxon>Streptomycetaceae</taxon>
        <taxon>Streptomyces</taxon>
    </lineage>
</organism>
<dbReference type="EMBL" id="JALDAY010000002">
    <property type="protein sequence ID" value="MCI3271035.1"/>
    <property type="molecule type" value="Genomic_DNA"/>
</dbReference>
<dbReference type="InterPro" id="IPR058005">
    <property type="entry name" value="Repressor_C"/>
</dbReference>
<dbReference type="Proteomes" id="UP001165269">
    <property type="component" value="Unassembled WGS sequence"/>
</dbReference>
<proteinExistence type="predicted"/>
<dbReference type="Pfam" id="PF25746">
    <property type="entry name" value="Phage_Repressor_c"/>
    <property type="match status" value="1"/>
</dbReference>
<accession>A0ABS9Y1G1</accession>
<keyword evidence="2" id="KW-1185">Reference proteome</keyword>
<dbReference type="RefSeq" id="WP_242762819.1">
    <property type="nucleotide sequence ID" value="NZ_JALDAY010000002.1"/>
</dbReference>
<protein>
    <submittedName>
        <fullName evidence="1">Uncharacterized protein</fullName>
    </submittedName>
</protein>
<sequence length="312" mass="34608">MATKKAAAQALIERVSILRREGFTEDAEALREEAEAAVAACAPRDRKALGEELEAAFELEPAAPTKELVIRSWRDVDDVEGIVNAGVRQVRKAVDAGLKTADMARQIAVTLLDARLKMPNDDTHLPDIIAQRKYTKDIARDLFKEARKGVTEEDVHRWDTHESLAKAVRNRMSDVMVDFLRGLEEDPDKAKAVFPMLEFPEGVSATEVVYDAYASQGVNLPRKGRTELAREDAARKRELVQRAIAGELPPGDDEDVDEEEELARDMAALDRVEKNFISTTRRAERLTPDARAALKAKINQTIVNLSAAAAQL</sequence>
<gene>
    <name evidence="1" type="ORF">MQP27_07910</name>
</gene>
<comment type="caution">
    <text evidence="1">The sequence shown here is derived from an EMBL/GenBank/DDBJ whole genome shotgun (WGS) entry which is preliminary data.</text>
</comment>
<evidence type="ECO:0000313" key="1">
    <source>
        <dbReference type="EMBL" id="MCI3271035.1"/>
    </source>
</evidence>
<name>A0ABS9Y1G1_9ACTN</name>
<reference evidence="1" key="1">
    <citation type="submission" date="2022-03" db="EMBL/GenBank/DDBJ databases">
        <title>Streptomyces 7R015 and 7R016 isolated from Barleria lupulina in Thailand.</title>
        <authorList>
            <person name="Kanchanasin P."/>
            <person name="Phongsopitanun W."/>
            <person name="Tanasupawat S."/>
        </authorList>
    </citation>
    <scope>NUCLEOTIDE SEQUENCE</scope>
    <source>
        <strain evidence="1">7R015</strain>
    </source>
</reference>
<evidence type="ECO:0000313" key="2">
    <source>
        <dbReference type="Proteomes" id="UP001165269"/>
    </source>
</evidence>